<keyword evidence="1" id="KW-0732">Signal</keyword>
<dbReference type="Proteomes" id="UP000822688">
    <property type="component" value="Chromosome V"/>
</dbReference>
<feature type="chain" id="PRO_5035833431" description="Secreted protein" evidence="1">
    <location>
        <begin position="23"/>
        <end position="86"/>
    </location>
</feature>
<organism evidence="2 3">
    <name type="scientific">Ceratodon purpureus</name>
    <name type="common">Fire moss</name>
    <name type="synonym">Dicranum purpureum</name>
    <dbReference type="NCBI Taxonomy" id="3225"/>
    <lineage>
        <taxon>Eukaryota</taxon>
        <taxon>Viridiplantae</taxon>
        <taxon>Streptophyta</taxon>
        <taxon>Embryophyta</taxon>
        <taxon>Bryophyta</taxon>
        <taxon>Bryophytina</taxon>
        <taxon>Bryopsida</taxon>
        <taxon>Dicranidae</taxon>
        <taxon>Pseudoditrichales</taxon>
        <taxon>Ditrichaceae</taxon>
        <taxon>Ceratodon</taxon>
    </lineage>
</organism>
<proteinExistence type="predicted"/>
<dbReference type="EMBL" id="CM026426">
    <property type="protein sequence ID" value="KAG0573612.1"/>
    <property type="molecule type" value="Genomic_DNA"/>
</dbReference>
<evidence type="ECO:0008006" key="4">
    <source>
        <dbReference type="Google" id="ProtNLM"/>
    </source>
</evidence>
<reference evidence="2" key="1">
    <citation type="submission" date="2020-06" db="EMBL/GenBank/DDBJ databases">
        <title>WGS assembly of Ceratodon purpureus strain R40.</title>
        <authorList>
            <person name="Carey S.B."/>
            <person name="Jenkins J."/>
            <person name="Shu S."/>
            <person name="Lovell J.T."/>
            <person name="Sreedasyam A."/>
            <person name="Maumus F."/>
            <person name="Tiley G.P."/>
            <person name="Fernandez-Pozo N."/>
            <person name="Barry K."/>
            <person name="Chen C."/>
            <person name="Wang M."/>
            <person name="Lipzen A."/>
            <person name="Daum C."/>
            <person name="Saski C.A."/>
            <person name="Payton A.C."/>
            <person name="Mcbreen J.C."/>
            <person name="Conrad R.E."/>
            <person name="Kollar L.M."/>
            <person name="Olsson S."/>
            <person name="Huttunen S."/>
            <person name="Landis J.B."/>
            <person name="Wickett N.J."/>
            <person name="Johnson M.G."/>
            <person name="Rensing S.A."/>
            <person name="Grimwood J."/>
            <person name="Schmutz J."/>
            <person name="Mcdaniel S.F."/>
        </authorList>
    </citation>
    <scope>NUCLEOTIDE SEQUENCE</scope>
    <source>
        <strain evidence="2">R40</strain>
    </source>
</reference>
<comment type="caution">
    <text evidence="2">The sequence shown here is derived from an EMBL/GenBank/DDBJ whole genome shotgun (WGS) entry which is preliminary data.</text>
</comment>
<protein>
    <recommendedName>
        <fullName evidence="4">Secreted protein</fullName>
    </recommendedName>
</protein>
<accession>A0A8T0HRM4</accession>
<sequence>MHPVTSMQCLLCSFFQSHVCTGLTLCRVFRIESVMFEKFRFRASIRASEGGSTWTASARMSAARRWAQLSASREKEVDDLRAMAGE</sequence>
<evidence type="ECO:0000313" key="3">
    <source>
        <dbReference type="Proteomes" id="UP000822688"/>
    </source>
</evidence>
<evidence type="ECO:0000313" key="2">
    <source>
        <dbReference type="EMBL" id="KAG0573612.1"/>
    </source>
</evidence>
<keyword evidence="3" id="KW-1185">Reference proteome</keyword>
<gene>
    <name evidence="2" type="ORF">KC19_VG193600</name>
</gene>
<feature type="signal peptide" evidence="1">
    <location>
        <begin position="1"/>
        <end position="22"/>
    </location>
</feature>
<name>A0A8T0HRM4_CERPU</name>
<evidence type="ECO:0000256" key="1">
    <source>
        <dbReference type="SAM" id="SignalP"/>
    </source>
</evidence>
<dbReference type="AlphaFoldDB" id="A0A8T0HRM4"/>